<dbReference type="Proteomes" id="UP000234483">
    <property type="component" value="Unassembled WGS sequence"/>
</dbReference>
<dbReference type="AlphaFoldDB" id="A0A2N5CS45"/>
<dbReference type="Gene3D" id="3.40.50.150">
    <property type="entry name" value="Vaccinia Virus protein VP39"/>
    <property type="match status" value="1"/>
</dbReference>
<dbReference type="GO" id="GO:0009307">
    <property type="term" value="P:DNA restriction-modification system"/>
    <property type="evidence" value="ECO:0007669"/>
    <property type="project" value="UniProtKB-KW"/>
</dbReference>
<evidence type="ECO:0000256" key="3">
    <source>
        <dbReference type="ARBA" id="ARBA00022603"/>
    </source>
</evidence>
<dbReference type="EC" id="2.1.1.72" evidence="2"/>
<comment type="similarity">
    <text evidence="1">Belongs to the N(4)/N(6)-methyltransferase family.</text>
</comment>
<dbReference type="InterPro" id="IPR003356">
    <property type="entry name" value="DNA_methylase_A-5"/>
</dbReference>
<comment type="catalytic activity">
    <reaction evidence="7">
        <text>a 2'-deoxyadenosine in DNA + S-adenosyl-L-methionine = an N(6)-methyl-2'-deoxyadenosine in DNA + S-adenosyl-L-homocysteine + H(+)</text>
        <dbReference type="Rhea" id="RHEA:15197"/>
        <dbReference type="Rhea" id="RHEA-COMP:12418"/>
        <dbReference type="Rhea" id="RHEA-COMP:12419"/>
        <dbReference type="ChEBI" id="CHEBI:15378"/>
        <dbReference type="ChEBI" id="CHEBI:57856"/>
        <dbReference type="ChEBI" id="CHEBI:59789"/>
        <dbReference type="ChEBI" id="CHEBI:90615"/>
        <dbReference type="ChEBI" id="CHEBI:90616"/>
        <dbReference type="EC" id="2.1.1.72"/>
    </reaction>
</comment>
<evidence type="ECO:0000256" key="2">
    <source>
        <dbReference type="ARBA" id="ARBA00011900"/>
    </source>
</evidence>
<dbReference type="GO" id="GO:0009007">
    <property type="term" value="F:site-specific DNA-methyltransferase (adenine-specific) activity"/>
    <property type="evidence" value="ECO:0007669"/>
    <property type="project" value="UniProtKB-EC"/>
</dbReference>
<dbReference type="PRINTS" id="PR00507">
    <property type="entry name" value="N12N6MTFRASE"/>
</dbReference>
<evidence type="ECO:0000256" key="1">
    <source>
        <dbReference type="ARBA" id="ARBA00006594"/>
    </source>
</evidence>
<proteinExistence type="inferred from homology"/>
<feature type="compositionally biased region" description="Polar residues" evidence="8">
    <location>
        <begin position="18"/>
        <end position="28"/>
    </location>
</feature>
<dbReference type="InterPro" id="IPR002052">
    <property type="entry name" value="DNA_methylase_N6_adenine_CS"/>
</dbReference>
<dbReference type="GO" id="GO:0032259">
    <property type="term" value="P:methylation"/>
    <property type="evidence" value="ECO:0007669"/>
    <property type="project" value="UniProtKB-KW"/>
</dbReference>
<keyword evidence="4" id="KW-0808">Transferase</keyword>
<evidence type="ECO:0000256" key="8">
    <source>
        <dbReference type="SAM" id="MobiDB-lite"/>
    </source>
</evidence>
<sequence length="602" mass="66245">MHEVRQELIAAPQPNRPRLQSSPSTELFDQNGGGEIPVAQTKAPPSSLPHSLIRSAIRLIEARGHLSSEARLDLCRRLLANDPSALAETGWGPEFTTLPLDERHYRISALYMRMMPTRRRQQLAAFFTPPHLCDHVFERLERYGYDVSQHRLLDPASGGAAFLVPAARRLLDQLKRQGLSGEAVVERARELLAGVEIEPGLARLSEMLLADVFDAELRAADQDSLRVVNRANGLKISGSEQFGAVISNPPYGRVFRASRATIARWQSVITDGHVNTYALFIAAALEQARAGGLVAVIVPTSFMSGPYFAGLREYILATSEVLEINIVEKRSEVFLDVVQDTCVLIMRKRGVGAIVDWQPPTTMVVTAGKSRPLGCADLPVSGRRAWGLPTASDEAELPLFDDRLSDLWEWGYQARSGYFVWNRSRARLTERSTPLAGEVPLIWANNIQPNARIELQTRKGGTTASKGQISCVTLPAGSSALIRGPAIVLQRTTNRSQKRRIVAGLVDAEAANRFGGFVTENHTIVVLPRMDTSQLVPIQTVLQLLNSSVLDAQYRRLSGTVSVSTKVLQRMGLPPAKLLLRHLDAGKDEDTALRLAYREALS</sequence>
<dbReference type="InterPro" id="IPR029063">
    <property type="entry name" value="SAM-dependent_MTases_sf"/>
</dbReference>
<comment type="caution">
    <text evidence="10">The sequence shown here is derived from an EMBL/GenBank/DDBJ whole genome shotgun (WGS) entry which is preliminary data.</text>
</comment>
<name>A0A2N5CS45_9CAUL</name>
<dbReference type="GO" id="GO:0003677">
    <property type="term" value="F:DNA binding"/>
    <property type="evidence" value="ECO:0007669"/>
    <property type="project" value="InterPro"/>
</dbReference>
<dbReference type="Pfam" id="PF02384">
    <property type="entry name" value="N6_Mtase"/>
    <property type="match status" value="1"/>
</dbReference>
<keyword evidence="3" id="KW-0489">Methyltransferase</keyword>
<dbReference type="RefSeq" id="WP_101713879.1">
    <property type="nucleotide sequence ID" value="NZ_PJRQ01000030.1"/>
</dbReference>
<evidence type="ECO:0000259" key="9">
    <source>
        <dbReference type="Pfam" id="PF02384"/>
    </source>
</evidence>
<dbReference type="SUPFAM" id="SSF53335">
    <property type="entry name" value="S-adenosyl-L-methionine-dependent methyltransferases"/>
    <property type="match status" value="1"/>
</dbReference>
<dbReference type="EMBL" id="PJRQ01000030">
    <property type="protein sequence ID" value="PLR12816.1"/>
    <property type="molecule type" value="Genomic_DNA"/>
</dbReference>
<evidence type="ECO:0000313" key="11">
    <source>
        <dbReference type="Proteomes" id="UP000234483"/>
    </source>
</evidence>
<feature type="domain" description="DNA methylase adenine-specific" evidence="9">
    <location>
        <begin position="118"/>
        <end position="349"/>
    </location>
</feature>
<evidence type="ECO:0000256" key="4">
    <source>
        <dbReference type="ARBA" id="ARBA00022679"/>
    </source>
</evidence>
<protein>
    <recommendedName>
        <fullName evidence="2">site-specific DNA-methyltransferase (adenine-specific)</fullName>
        <ecNumber evidence="2">2.1.1.72</ecNumber>
    </recommendedName>
</protein>
<evidence type="ECO:0000256" key="7">
    <source>
        <dbReference type="ARBA" id="ARBA00047942"/>
    </source>
</evidence>
<keyword evidence="6" id="KW-0680">Restriction system</keyword>
<dbReference type="PROSITE" id="PS00092">
    <property type="entry name" value="N6_MTASE"/>
    <property type="match status" value="1"/>
</dbReference>
<evidence type="ECO:0000256" key="6">
    <source>
        <dbReference type="ARBA" id="ARBA00022747"/>
    </source>
</evidence>
<accession>A0A2N5CS45</accession>
<evidence type="ECO:0000256" key="5">
    <source>
        <dbReference type="ARBA" id="ARBA00022691"/>
    </source>
</evidence>
<dbReference type="PANTHER" id="PTHR33841">
    <property type="entry name" value="DNA METHYLTRANSFERASE YEEA-RELATED"/>
    <property type="match status" value="1"/>
</dbReference>
<dbReference type="PANTHER" id="PTHR33841:SF5">
    <property type="entry name" value="DNA METHYLASE (MODIFICATION METHYLASE) (METHYLTRANSFERASE)-RELATED"/>
    <property type="match status" value="1"/>
</dbReference>
<evidence type="ECO:0000313" key="10">
    <source>
        <dbReference type="EMBL" id="PLR12816.1"/>
    </source>
</evidence>
<keyword evidence="5" id="KW-0949">S-adenosyl-L-methionine</keyword>
<gene>
    <name evidence="10" type="ORF">CFHF_15405</name>
</gene>
<dbReference type="GO" id="GO:0008170">
    <property type="term" value="F:N-methyltransferase activity"/>
    <property type="evidence" value="ECO:0007669"/>
    <property type="project" value="InterPro"/>
</dbReference>
<reference evidence="10 11" key="1">
    <citation type="submission" date="2017-12" db="EMBL/GenBank/DDBJ databases">
        <title>The genome sequence of Caulobacter flavus CGMCC1 15093.</title>
        <authorList>
            <person name="Gao J."/>
            <person name="Mao X."/>
            <person name="Sun J."/>
        </authorList>
    </citation>
    <scope>NUCLEOTIDE SEQUENCE [LARGE SCALE GENOMIC DNA]</scope>
    <source>
        <strain evidence="10 11">CGMCC1 15093</strain>
    </source>
</reference>
<dbReference type="InterPro" id="IPR050953">
    <property type="entry name" value="N4_N6_ade-DNA_methylase"/>
</dbReference>
<organism evidence="10 11">
    <name type="scientific">Caulobacter flavus</name>
    <dbReference type="NCBI Taxonomy" id="1679497"/>
    <lineage>
        <taxon>Bacteria</taxon>
        <taxon>Pseudomonadati</taxon>
        <taxon>Pseudomonadota</taxon>
        <taxon>Alphaproteobacteria</taxon>
        <taxon>Caulobacterales</taxon>
        <taxon>Caulobacteraceae</taxon>
        <taxon>Caulobacter</taxon>
    </lineage>
</organism>
<feature type="region of interest" description="Disordered" evidence="8">
    <location>
        <begin position="1"/>
        <end position="47"/>
    </location>
</feature>